<dbReference type="InterPro" id="IPR039665">
    <property type="entry name" value="PH_APBB1IP"/>
</dbReference>
<evidence type="ECO:0000259" key="4">
    <source>
        <dbReference type="PROSITE" id="PS50003"/>
    </source>
</evidence>
<keyword evidence="7" id="KW-1185">Reference proteome</keyword>
<comment type="caution">
    <text evidence="6">The sequence shown here is derived from an EMBL/GenBank/DDBJ whole genome shotgun (WGS) entry which is preliminary data.</text>
</comment>
<dbReference type="EMBL" id="BEZZ01001708">
    <property type="protein sequence ID" value="GCC20230.1"/>
    <property type="molecule type" value="Genomic_DNA"/>
</dbReference>
<evidence type="ECO:0000256" key="2">
    <source>
        <dbReference type="ARBA" id="ARBA00022490"/>
    </source>
</evidence>
<evidence type="ECO:0000259" key="5">
    <source>
        <dbReference type="PROSITE" id="PS50200"/>
    </source>
</evidence>
<dbReference type="Pfam" id="PF00169">
    <property type="entry name" value="PH"/>
    <property type="match status" value="1"/>
</dbReference>
<evidence type="ECO:0008006" key="8">
    <source>
        <dbReference type="Google" id="ProtNLM"/>
    </source>
</evidence>
<dbReference type="OMA" id="KLWKRCF"/>
<dbReference type="SUPFAM" id="SSF54236">
    <property type="entry name" value="Ubiquitin-like"/>
    <property type="match status" value="1"/>
</dbReference>
<dbReference type="InterPro" id="IPR029071">
    <property type="entry name" value="Ubiquitin-like_domsf"/>
</dbReference>
<dbReference type="SMART" id="SM00233">
    <property type="entry name" value="PH"/>
    <property type="match status" value="1"/>
</dbReference>
<evidence type="ECO:0000313" key="6">
    <source>
        <dbReference type="EMBL" id="GCC20230.1"/>
    </source>
</evidence>
<dbReference type="InterPro" id="IPR001849">
    <property type="entry name" value="PH_domain"/>
</dbReference>
<dbReference type="Proteomes" id="UP000287033">
    <property type="component" value="Unassembled WGS sequence"/>
</dbReference>
<dbReference type="PROSITE" id="PS50200">
    <property type="entry name" value="RA"/>
    <property type="match status" value="1"/>
</dbReference>
<dbReference type="Gene3D" id="2.30.29.30">
    <property type="entry name" value="Pleckstrin-homology domain (PH domain)/Phosphotyrosine-binding domain (PTB)"/>
    <property type="match status" value="1"/>
</dbReference>
<reference evidence="6 7" key="1">
    <citation type="journal article" date="2018" name="Nat. Ecol. Evol.">
        <title>Shark genomes provide insights into elasmobranch evolution and the origin of vertebrates.</title>
        <authorList>
            <person name="Hara Y"/>
            <person name="Yamaguchi K"/>
            <person name="Onimaru K"/>
            <person name="Kadota M"/>
            <person name="Koyanagi M"/>
            <person name="Keeley SD"/>
            <person name="Tatsumi K"/>
            <person name="Tanaka K"/>
            <person name="Motone F"/>
            <person name="Kageyama Y"/>
            <person name="Nozu R"/>
            <person name="Adachi N"/>
            <person name="Nishimura O"/>
            <person name="Nakagawa R"/>
            <person name="Tanegashima C"/>
            <person name="Kiyatake I"/>
            <person name="Matsumoto R"/>
            <person name="Murakumo K"/>
            <person name="Nishida K"/>
            <person name="Terakita A"/>
            <person name="Kuratani S"/>
            <person name="Sato K"/>
            <person name="Hyodo S Kuraku.S."/>
        </authorList>
    </citation>
    <scope>NUCLEOTIDE SEQUENCE [LARGE SCALE GENOMIC DNA]</scope>
</reference>
<feature type="domain" description="Ras-associating" evidence="5">
    <location>
        <begin position="123"/>
        <end position="209"/>
    </location>
</feature>
<dbReference type="InterPro" id="IPR015042">
    <property type="entry name" value="BPS-dom"/>
</dbReference>
<dbReference type="PROSITE" id="PS50003">
    <property type="entry name" value="PH_DOMAIN"/>
    <property type="match status" value="1"/>
</dbReference>
<dbReference type="Gene3D" id="3.10.20.90">
    <property type="entry name" value="Phosphatidylinositol 3-kinase Catalytic Subunit, Chain A, domain 1"/>
    <property type="match status" value="1"/>
</dbReference>
<dbReference type="InterPro" id="IPR011993">
    <property type="entry name" value="PH-like_dom_sf"/>
</dbReference>
<dbReference type="InterPro" id="IPR000159">
    <property type="entry name" value="RA_dom"/>
</dbReference>
<dbReference type="PANTHER" id="PTHR11243:SF25">
    <property type="entry name" value="GROWTH FACTOR RECEPTOR-BOUND PROTEIN 7"/>
    <property type="match status" value="1"/>
</dbReference>
<dbReference type="GO" id="GO:0005737">
    <property type="term" value="C:cytoplasm"/>
    <property type="evidence" value="ECO:0007669"/>
    <property type="project" value="UniProtKB-SubCell"/>
</dbReference>
<sequence>MTWTPTSSSITTTAKETDADMDFMALEQTVSTRLDNLYQAGNLQKDEAVTLPNGHLAMSQPAPWATSVVPRSQPVHIQVKRQLKEEELQTTSLPTIPNPFPELCSLSNSPNLSNEFKPPASGGTHVITIFSEDGMKRSLEVTAAVKARDVCHILVERNRCLDEDNWTLVEAHSNIALERCLEDHESLIEVQQTWLINSGSRFIFRKHYAKYEFFRNPEPFFPVHLVAGTLDANAGVSHSQLIQNFLNAQNCPEIQGFLHIKDKGKKTWRRLYFFLRRSGLYYSTKGMSKEPRHLQYFADVNESNIYTVTNRKMYNTPTDFGFCIKFHRSDNGRSDLGVLCSDDEQSRTCWMTAFRLFKLGEQLCLNYQIMQQKKKPQSWIQPSIMTNVSESCLVPMDFSGCTGRVIQNPKEASSVAEEEAQAWRKKGVQRHSLPSPCQGSVLSAGELP</sequence>
<dbReference type="OrthoDB" id="5977126at2759"/>
<dbReference type="CDD" id="cd01259">
    <property type="entry name" value="PH_APBB1IP"/>
    <property type="match status" value="1"/>
</dbReference>
<feature type="domain" description="PH" evidence="4">
    <location>
        <begin position="251"/>
        <end position="359"/>
    </location>
</feature>
<dbReference type="AlphaFoldDB" id="A0A401RRA2"/>
<evidence type="ECO:0000256" key="3">
    <source>
        <dbReference type="SAM" id="MobiDB-lite"/>
    </source>
</evidence>
<dbReference type="Pfam" id="PF21989">
    <property type="entry name" value="RA_2"/>
    <property type="match status" value="1"/>
</dbReference>
<evidence type="ECO:0000256" key="1">
    <source>
        <dbReference type="ARBA" id="ARBA00004496"/>
    </source>
</evidence>
<dbReference type="InterPro" id="IPR039664">
    <property type="entry name" value="GRB/APBB1IP"/>
</dbReference>
<organism evidence="6 7">
    <name type="scientific">Chiloscyllium punctatum</name>
    <name type="common">Brownbanded bambooshark</name>
    <name type="synonym">Hemiscyllium punctatum</name>
    <dbReference type="NCBI Taxonomy" id="137246"/>
    <lineage>
        <taxon>Eukaryota</taxon>
        <taxon>Metazoa</taxon>
        <taxon>Chordata</taxon>
        <taxon>Craniata</taxon>
        <taxon>Vertebrata</taxon>
        <taxon>Chondrichthyes</taxon>
        <taxon>Elasmobranchii</taxon>
        <taxon>Galeomorphii</taxon>
        <taxon>Galeoidea</taxon>
        <taxon>Orectolobiformes</taxon>
        <taxon>Hemiscylliidae</taxon>
        <taxon>Chiloscyllium</taxon>
    </lineage>
</organism>
<dbReference type="STRING" id="137246.A0A401RRA2"/>
<keyword evidence="2" id="KW-0963">Cytoplasm</keyword>
<dbReference type="SMART" id="SM00314">
    <property type="entry name" value="RA"/>
    <property type="match status" value="1"/>
</dbReference>
<dbReference type="SUPFAM" id="SSF50729">
    <property type="entry name" value="PH domain-like"/>
    <property type="match status" value="1"/>
</dbReference>
<name>A0A401RRA2_CHIPU</name>
<gene>
    <name evidence="6" type="ORF">chiPu_0018814</name>
</gene>
<feature type="region of interest" description="Disordered" evidence="3">
    <location>
        <begin position="425"/>
        <end position="448"/>
    </location>
</feature>
<dbReference type="GO" id="GO:0007165">
    <property type="term" value="P:signal transduction"/>
    <property type="evidence" value="ECO:0007669"/>
    <property type="project" value="InterPro"/>
</dbReference>
<evidence type="ECO:0000313" key="7">
    <source>
        <dbReference type="Proteomes" id="UP000287033"/>
    </source>
</evidence>
<dbReference type="FunFam" id="2.30.29.30:FF:000062">
    <property type="entry name" value="growth factor receptor-bound protein 10 isoform X1"/>
    <property type="match status" value="1"/>
</dbReference>
<dbReference type="Pfam" id="PF08947">
    <property type="entry name" value="BPS"/>
    <property type="match status" value="1"/>
</dbReference>
<proteinExistence type="predicted"/>
<dbReference type="PANTHER" id="PTHR11243">
    <property type="entry name" value="GROWTH FACTOR RECEPTOR-BOUND PROTEIN"/>
    <property type="match status" value="1"/>
</dbReference>
<accession>A0A401RRA2</accession>
<comment type="subcellular location">
    <subcellularLocation>
        <location evidence="1">Cytoplasm</location>
    </subcellularLocation>
</comment>
<protein>
    <recommendedName>
        <fullName evidence="8">Ras-associating domain-containing protein</fullName>
    </recommendedName>
</protein>